<dbReference type="GeneID" id="2895744"/>
<dbReference type="Proteomes" id="UP000000598">
    <property type="component" value="Chromosome F"/>
</dbReference>
<feature type="coiled-coil region" evidence="5">
    <location>
        <begin position="56"/>
        <end position="83"/>
    </location>
</feature>
<comment type="subcellular location">
    <subcellularLocation>
        <location evidence="1">Mitochondrion</location>
    </subcellularLocation>
</comment>
<dbReference type="GO" id="GO:0005739">
    <property type="term" value="C:mitochondrion"/>
    <property type="evidence" value="ECO:0007669"/>
    <property type="project" value="UniProtKB-SubCell"/>
</dbReference>
<dbReference type="OMA" id="NQGGEHN"/>
<evidence type="ECO:0000256" key="6">
    <source>
        <dbReference type="SAM" id="MobiDB-lite"/>
    </source>
</evidence>
<accession>Q6CL59</accession>
<evidence type="ECO:0000313" key="7">
    <source>
        <dbReference type="EMBL" id="CAG98038.1"/>
    </source>
</evidence>
<evidence type="ECO:0000313" key="8">
    <source>
        <dbReference type="Proteomes" id="UP000000598"/>
    </source>
</evidence>
<keyword evidence="5" id="KW-0175">Coiled coil</keyword>
<keyword evidence="8" id="KW-1185">Reference proteome</keyword>
<dbReference type="HOGENOM" id="CLU_145563_4_1_1"/>
<keyword evidence="3" id="KW-0496">Mitochondrion</keyword>
<proteinExistence type="inferred from homology"/>
<dbReference type="KEGG" id="kla:KLLA0_F05511g"/>
<dbReference type="EMBL" id="CR382126">
    <property type="protein sequence ID" value="CAG98038.1"/>
    <property type="molecule type" value="Genomic_DNA"/>
</dbReference>
<dbReference type="PaxDb" id="284590-Q6CL59"/>
<protein>
    <recommendedName>
        <fullName evidence="4">ATPase inhibitor, mitochondrial</fullName>
    </recommendedName>
</protein>
<dbReference type="FunCoup" id="Q6CL59">
    <property type="interactions" value="96"/>
</dbReference>
<dbReference type="RefSeq" id="XP_455330.1">
    <property type="nucleotide sequence ID" value="XM_455330.1"/>
</dbReference>
<dbReference type="SUPFAM" id="SSF64602">
    <property type="entry name" value="F1 ATPase inhibitor, IF1, C-terminal domain"/>
    <property type="match status" value="1"/>
</dbReference>
<dbReference type="InterPro" id="IPR007648">
    <property type="entry name" value="ATPase_inhibitor_mt"/>
</dbReference>
<dbReference type="Gene3D" id="1.20.5.500">
    <property type="entry name" value="Single helix bin"/>
    <property type="match status" value="1"/>
</dbReference>
<feature type="region of interest" description="Disordered" evidence="6">
    <location>
        <begin position="21"/>
        <end position="47"/>
    </location>
</feature>
<dbReference type="FunFam" id="1.20.5.500:FF:000006">
    <property type="entry name" value="ATPase inhibitor, mitochondrial"/>
    <property type="match status" value="1"/>
</dbReference>
<dbReference type="STRING" id="284590.Q6CL59"/>
<evidence type="ECO:0000256" key="1">
    <source>
        <dbReference type="ARBA" id="ARBA00004173"/>
    </source>
</evidence>
<feature type="compositionally biased region" description="Low complexity" evidence="6">
    <location>
        <begin position="25"/>
        <end position="36"/>
    </location>
</feature>
<sequence length="89" mass="10190">MLSRSTRSILTRASKVQPAALRMYSSSEGSVGSTRSDGSSDAFTKREKAQEDFYVKQHEKEQLAQLREQLKQQQKKIDNLEEKLDNITK</sequence>
<dbReference type="eggNOG" id="ENOG502SCJG">
    <property type="taxonomic scope" value="Eukaryota"/>
</dbReference>
<evidence type="ECO:0000256" key="4">
    <source>
        <dbReference type="RuleBase" id="RU368087"/>
    </source>
</evidence>
<dbReference type="AlphaFoldDB" id="Q6CL59"/>
<evidence type="ECO:0000256" key="3">
    <source>
        <dbReference type="ARBA" id="ARBA00023128"/>
    </source>
</evidence>
<evidence type="ECO:0000256" key="5">
    <source>
        <dbReference type="SAM" id="Coils"/>
    </source>
</evidence>
<evidence type="ECO:0000256" key="2">
    <source>
        <dbReference type="ARBA" id="ARBA00010901"/>
    </source>
</evidence>
<dbReference type="GO" id="GO:0042030">
    <property type="term" value="F:ATPase inhibitor activity"/>
    <property type="evidence" value="ECO:0007669"/>
    <property type="project" value="InterPro"/>
</dbReference>
<organism evidence="7 8">
    <name type="scientific">Kluyveromyces lactis (strain ATCC 8585 / CBS 2359 / DSM 70799 / NBRC 1267 / NRRL Y-1140 / WM37)</name>
    <name type="common">Yeast</name>
    <name type="synonym">Candida sphaerica</name>
    <dbReference type="NCBI Taxonomy" id="284590"/>
    <lineage>
        <taxon>Eukaryota</taxon>
        <taxon>Fungi</taxon>
        <taxon>Dikarya</taxon>
        <taxon>Ascomycota</taxon>
        <taxon>Saccharomycotina</taxon>
        <taxon>Saccharomycetes</taxon>
        <taxon>Saccharomycetales</taxon>
        <taxon>Saccharomycetaceae</taxon>
        <taxon>Kluyveromyces</taxon>
    </lineage>
</organism>
<comment type="function">
    <text evidence="4">Inhibits the enzyme activity of ATPase.</text>
</comment>
<comment type="similarity">
    <text evidence="2 4">Belongs to the ATPase inhibitor family.</text>
</comment>
<dbReference type="InParanoid" id="Q6CL59"/>
<name>Q6CL59_KLULA</name>
<gene>
    <name evidence="7" type="ORF">KLLA0_F05511g</name>
</gene>
<dbReference type="Pfam" id="PF04568">
    <property type="entry name" value="IATP"/>
    <property type="match status" value="1"/>
</dbReference>
<reference evidence="7 8" key="1">
    <citation type="journal article" date="2004" name="Nature">
        <title>Genome evolution in yeasts.</title>
        <authorList>
            <consortium name="Genolevures"/>
            <person name="Dujon B."/>
            <person name="Sherman D."/>
            <person name="Fischer G."/>
            <person name="Durrens P."/>
            <person name="Casaregola S."/>
            <person name="Lafontaine I."/>
            <person name="de Montigny J."/>
            <person name="Marck C."/>
            <person name="Neuveglise C."/>
            <person name="Talla E."/>
            <person name="Goffard N."/>
            <person name="Frangeul L."/>
            <person name="Aigle M."/>
            <person name="Anthouard V."/>
            <person name="Babour A."/>
            <person name="Barbe V."/>
            <person name="Barnay S."/>
            <person name="Blanchin S."/>
            <person name="Beckerich J.M."/>
            <person name="Beyne E."/>
            <person name="Bleykasten C."/>
            <person name="Boisrame A."/>
            <person name="Boyer J."/>
            <person name="Cattolico L."/>
            <person name="Confanioleri F."/>
            <person name="de Daruvar A."/>
            <person name="Despons L."/>
            <person name="Fabre E."/>
            <person name="Fairhead C."/>
            <person name="Ferry-Dumazet H."/>
            <person name="Groppi A."/>
            <person name="Hantraye F."/>
            <person name="Hennequin C."/>
            <person name="Jauniaux N."/>
            <person name="Joyet P."/>
            <person name="Kachouri R."/>
            <person name="Kerrest A."/>
            <person name="Koszul R."/>
            <person name="Lemaire M."/>
            <person name="Lesur I."/>
            <person name="Ma L."/>
            <person name="Muller H."/>
            <person name="Nicaud J.M."/>
            <person name="Nikolski M."/>
            <person name="Oztas S."/>
            <person name="Ozier-Kalogeropoulos O."/>
            <person name="Pellenz S."/>
            <person name="Potier S."/>
            <person name="Richard G.F."/>
            <person name="Straub M.L."/>
            <person name="Suleau A."/>
            <person name="Swennene D."/>
            <person name="Tekaia F."/>
            <person name="Wesolowski-Louvel M."/>
            <person name="Westhof E."/>
            <person name="Wirth B."/>
            <person name="Zeniou-Meyer M."/>
            <person name="Zivanovic I."/>
            <person name="Bolotin-Fukuhara M."/>
            <person name="Thierry A."/>
            <person name="Bouchier C."/>
            <person name="Caudron B."/>
            <person name="Scarpelli C."/>
            <person name="Gaillardin C."/>
            <person name="Weissenbach J."/>
            <person name="Wincker P."/>
            <person name="Souciet J.L."/>
        </authorList>
    </citation>
    <scope>NUCLEOTIDE SEQUENCE [LARGE SCALE GENOMIC DNA]</scope>
    <source>
        <strain evidence="8">ATCC 8585 / CBS 2359 / DSM 70799 / NBRC 1267 / NRRL Y-1140 / WM37</strain>
    </source>
</reference>